<dbReference type="Proteomes" id="UP000249819">
    <property type="component" value="Unassembled WGS sequence"/>
</dbReference>
<feature type="transmembrane region" description="Helical" evidence="1">
    <location>
        <begin position="35"/>
        <end position="59"/>
    </location>
</feature>
<evidence type="ECO:0000313" key="3">
    <source>
        <dbReference type="Proteomes" id="UP000249819"/>
    </source>
</evidence>
<evidence type="ECO:0000256" key="1">
    <source>
        <dbReference type="SAM" id="Phobius"/>
    </source>
</evidence>
<accession>A0A327VNJ4</accession>
<evidence type="ECO:0000313" key="2">
    <source>
        <dbReference type="EMBL" id="RAJ74987.1"/>
    </source>
</evidence>
<sequence length="321" mass="36917">MNKTDLIRALKIVGIPVAFALLMRYVFGVDSWSTLYGVMTVAFLFGIPFGVGALTVYLSSVKKVEKWRYRFFAPWIPVLLFFLVTLALAIEGWACWLMIMPVFLLLSSIGGLVCGHFKLRDSKKDEHIFLSVIVLLPLVFSPLEKLIEVIPGNYEAYTYIDIKAPKAAIWQQVTRVKEIDTKQDKGWLTQFLGFPRPLRAELNYEGVGAYREAIFTGGLIFHETVTEYSHQHKMTFDIRANPYEIPSATMDEHVVVGGDYFDVLNGVYELEQLDANTCRLHLTSHFKLSTTFNFYASWWARWIMKDIQNNILQVIKRRAEH</sequence>
<feature type="transmembrane region" description="Helical" evidence="1">
    <location>
        <begin position="12"/>
        <end position="29"/>
    </location>
</feature>
<comment type="caution">
    <text evidence="2">The sequence shown here is derived from an EMBL/GenBank/DDBJ whole genome shotgun (WGS) entry which is preliminary data.</text>
</comment>
<feature type="transmembrane region" description="Helical" evidence="1">
    <location>
        <begin position="96"/>
        <end position="115"/>
    </location>
</feature>
<organism evidence="2 3">
    <name type="scientific">Chitinophaga dinghuensis</name>
    <dbReference type="NCBI Taxonomy" id="1539050"/>
    <lineage>
        <taxon>Bacteria</taxon>
        <taxon>Pseudomonadati</taxon>
        <taxon>Bacteroidota</taxon>
        <taxon>Chitinophagia</taxon>
        <taxon>Chitinophagales</taxon>
        <taxon>Chitinophagaceae</taxon>
        <taxon>Chitinophaga</taxon>
    </lineage>
</organism>
<dbReference type="RefSeq" id="WP_111594897.1">
    <property type="nucleotide sequence ID" value="NZ_QLMA01000010.1"/>
</dbReference>
<dbReference type="EMBL" id="QLMA01000010">
    <property type="protein sequence ID" value="RAJ74987.1"/>
    <property type="molecule type" value="Genomic_DNA"/>
</dbReference>
<keyword evidence="3" id="KW-1185">Reference proteome</keyword>
<keyword evidence="1" id="KW-0812">Transmembrane</keyword>
<dbReference type="AlphaFoldDB" id="A0A327VNJ4"/>
<gene>
    <name evidence="2" type="ORF">CLV59_11033</name>
</gene>
<dbReference type="OrthoDB" id="118637at2"/>
<feature type="transmembrane region" description="Helical" evidence="1">
    <location>
        <begin position="127"/>
        <end position="143"/>
    </location>
</feature>
<protein>
    <recommendedName>
        <fullName evidence="4">Polyketide cyclase/dehydrase/lipid transport protein</fullName>
    </recommendedName>
</protein>
<feature type="transmembrane region" description="Helical" evidence="1">
    <location>
        <begin position="71"/>
        <end position="90"/>
    </location>
</feature>
<evidence type="ECO:0008006" key="4">
    <source>
        <dbReference type="Google" id="ProtNLM"/>
    </source>
</evidence>
<proteinExistence type="predicted"/>
<dbReference type="SUPFAM" id="SSF55961">
    <property type="entry name" value="Bet v1-like"/>
    <property type="match status" value="1"/>
</dbReference>
<reference evidence="2 3" key="1">
    <citation type="submission" date="2018-06" db="EMBL/GenBank/DDBJ databases">
        <title>Genomic Encyclopedia of Archaeal and Bacterial Type Strains, Phase II (KMG-II): from individual species to whole genera.</title>
        <authorList>
            <person name="Goeker M."/>
        </authorList>
    </citation>
    <scope>NUCLEOTIDE SEQUENCE [LARGE SCALE GENOMIC DNA]</scope>
    <source>
        <strain evidence="2 3">DSM 29821</strain>
    </source>
</reference>
<keyword evidence="1" id="KW-0472">Membrane</keyword>
<name>A0A327VNJ4_9BACT</name>
<keyword evidence="1" id="KW-1133">Transmembrane helix</keyword>